<feature type="transmembrane region" description="Helical" evidence="1">
    <location>
        <begin position="12"/>
        <end position="32"/>
    </location>
</feature>
<keyword evidence="1" id="KW-0812">Transmembrane</keyword>
<evidence type="ECO:0000256" key="1">
    <source>
        <dbReference type="SAM" id="Phobius"/>
    </source>
</evidence>
<dbReference type="STRING" id="263852.SAMN02745116_00597"/>
<organism evidence="2 3">
    <name type="scientific">Pilibacter termitis</name>
    <dbReference type="NCBI Taxonomy" id="263852"/>
    <lineage>
        <taxon>Bacteria</taxon>
        <taxon>Bacillati</taxon>
        <taxon>Bacillota</taxon>
        <taxon>Bacilli</taxon>
        <taxon>Lactobacillales</taxon>
        <taxon>Enterococcaceae</taxon>
        <taxon>Pilibacter</taxon>
    </lineage>
</organism>
<keyword evidence="1" id="KW-1133">Transmembrane helix</keyword>
<protein>
    <submittedName>
        <fullName evidence="2">Uncharacterized protein</fullName>
    </submittedName>
</protein>
<accession>A0A1T4LBJ4</accession>
<dbReference type="EMBL" id="FUXI01000005">
    <property type="protein sequence ID" value="SJZ51877.1"/>
    <property type="molecule type" value="Genomic_DNA"/>
</dbReference>
<keyword evidence="1" id="KW-0472">Membrane</keyword>
<feature type="transmembrane region" description="Helical" evidence="1">
    <location>
        <begin position="52"/>
        <end position="72"/>
    </location>
</feature>
<proteinExistence type="predicted"/>
<name>A0A1T4LBJ4_9ENTE</name>
<dbReference type="RefSeq" id="WP_078806556.1">
    <property type="nucleotide sequence ID" value="NZ_FUXI01000005.1"/>
</dbReference>
<sequence>MIGKLKIKKMYPLLLVVVIARIIAFLCSYYTGAKGEFFHSVELVKSDFVAKLILAIIVIVISIVSIGIVYLFSELLLFISKEILQIEIQFEKIFIAYAIFMIVTAIQPIFRNWSLFSLSFLNPISVLGTLIFGVLLYHFSKNKVLAVSLSICVCFSIHIINILQL</sequence>
<reference evidence="2 3" key="1">
    <citation type="submission" date="2017-02" db="EMBL/GenBank/DDBJ databases">
        <authorList>
            <person name="Peterson S.W."/>
        </authorList>
    </citation>
    <scope>NUCLEOTIDE SEQUENCE [LARGE SCALE GENOMIC DNA]</scope>
    <source>
        <strain evidence="2 3">ATCC BAA-1030</strain>
    </source>
</reference>
<gene>
    <name evidence="2" type="ORF">SAMN02745116_00597</name>
</gene>
<feature type="transmembrane region" description="Helical" evidence="1">
    <location>
        <begin position="144"/>
        <end position="163"/>
    </location>
</feature>
<dbReference type="AlphaFoldDB" id="A0A1T4LBJ4"/>
<feature type="transmembrane region" description="Helical" evidence="1">
    <location>
        <begin position="93"/>
        <end position="110"/>
    </location>
</feature>
<dbReference type="Proteomes" id="UP000190328">
    <property type="component" value="Unassembled WGS sequence"/>
</dbReference>
<feature type="transmembrane region" description="Helical" evidence="1">
    <location>
        <begin position="116"/>
        <end position="137"/>
    </location>
</feature>
<keyword evidence="3" id="KW-1185">Reference proteome</keyword>
<evidence type="ECO:0000313" key="3">
    <source>
        <dbReference type="Proteomes" id="UP000190328"/>
    </source>
</evidence>
<evidence type="ECO:0000313" key="2">
    <source>
        <dbReference type="EMBL" id="SJZ51877.1"/>
    </source>
</evidence>